<accession>A0A2A6BFF5</accession>
<reference evidence="4" key="1">
    <citation type="journal article" date="2008" name="Nat. Genet.">
        <title>The Pristionchus pacificus genome provides a unique perspective on nematode lifestyle and parasitism.</title>
        <authorList>
            <person name="Dieterich C."/>
            <person name="Clifton S.W."/>
            <person name="Schuster L.N."/>
            <person name="Chinwalla A."/>
            <person name="Delehaunty K."/>
            <person name="Dinkelacker I."/>
            <person name="Fulton L."/>
            <person name="Fulton R."/>
            <person name="Godfrey J."/>
            <person name="Minx P."/>
            <person name="Mitreva M."/>
            <person name="Roeseler W."/>
            <person name="Tian H."/>
            <person name="Witte H."/>
            <person name="Yang S.P."/>
            <person name="Wilson R.K."/>
            <person name="Sommer R.J."/>
        </authorList>
    </citation>
    <scope>NUCLEOTIDE SEQUENCE [LARGE SCALE GENOMIC DNA]</scope>
    <source>
        <strain evidence="4">PS312</strain>
    </source>
</reference>
<dbReference type="EnsemblMetazoa" id="PPA00291.1">
    <property type="protein sequence ID" value="PPA00291.1"/>
    <property type="gene ID" value="WBGene00089845"/>
</dbReference>
<feature type="region of interest" description="Disordered" evidence="1">
    <location>
        <begin position="1"/>
        <end position="48"/>
    </location>
</feature>
<gene>
    <name evidence="3" type="primary">WBGene00089845</name>
</gene>
<proteinExistence type="predicted"/>
<reference evidence="3" key="2">
    <citation type="submission" date="2022-06" db="UniProtKB">
        <authorList>
            <consortium name="EnsemblMetazoa"/>
        </authorList>
    </citation>
    <scope>IDENTIFICATION</scope>
    <source>
        <strain evidence="3">PS312</strain>
    </source>
</reference>
<name>A0A2A6BFF5_PRIPA</name>
<keyword evidence="4" id="KW-1185">Reference proteome</keyword>
<feature type="compositionally biased region" description="Basic and acidic residues" evidence="1">
    <location>
        <begin position="226"/>
        <end position="235"/>
    </location>
</feature>
<protein>
    <submittedName>
        <fullName evidence="3">Uncharacterized protein</fullName>
    </submittedName>
</protein>
<evidence type="ECO:0000313" key="3">
    <source>
        <dbReference type="EnsemblMetazoa" id="PPA00291.1"/>
    </source>
</evidence>
<evidence type="ECO:0000313" key="4">
    <source>
        <dbReference type="Proteomes" id="UP000005239"/>
    </source>
</evidence>
<keyword evidence="2" id="KW-1133">Transmembrane helix</keyword>
<organism evidence="3 4">
    <name type="scientific">Pristionchus pacificus</name>
    <name type="common">Parasitic nematode worm</name>
    <dbReference type="NCBI Taxonomy" id="54126"/>
    <lineage>
        <taxon>Eukaryota</taxon>
        <taxon>Metazoa</taxon>
        <taxon>Ecdysozoa</taxon>
        <taxon>Nematoda</taxon>
        <taxon>Chromadorea</taxon>
        <taxon>Rhabditida</taxon>
        <taxon>Rhabditina</taxon>
        <taxon>Diplogasteromorpha</taxon>
        <taxon>Diplogasteroidea</taxon>
        <taxon>Neodiplogasteridae</taxon>
        <taxon>Pristionchus</taxon>
    </lineage>
</organism>
<feature type="region of interest" description="Disordered" evidence="1">
    <location>
        <begin position="214"/>
        <end position="235"/>
    </location>
</feature>
<accession>A0A8R1YAE0</accession>
<dbReference type="AlphaFoldDB" id="A0A2A6BFF5"/>
<feature type="transmembrane region" description="Helical" evidence="2">
    <location>
        <begin position="81"/>
        <end position="100"/>
    </location>
</feature>
<sequence length="235" mass="26645">MIPSPNPSSRRRRTSGQLIPEMTQDSEDRDPPSEPMLSHSADHDDPNLKPGRTFAETACSLLLICICSLLLHALQRMLGDLIVGTIAPFAALFCYHWLAVHSYKLNKSCNLVFDEANLLNLTKNFEYELGFNDDCVTPAAGVDVKIEIPKPRTLWEALFFDDRAYKMEEFYRKLYGGEYERAMRREAEERARRALTSTKTPCIPTRASTVLDLSADDSYASQSPMKSDKKEEKTD</sequence>
<feature type="transmembrane region" description="Helical" evidence="2">
    <location>
        <begin position="54"/>
        <end position="74"/>
    </location>
</feature>
<dbReference type="Proteomes" id="UP000005239">
    <property type="component" value="Unassembled WGS sequence"/>
</dbReference>
<keyword evidence="2" id="KW-0472">Membrane</keyword>
<evidence type="ECO:0000256" key="1">
    <source>
        <dbReference type="SAM" id="MobiDB-lite"/>
    </source>
</evidence>
<keyword evidence="2" id="KW-0812">Transmembrane</keyword>
<evidence type="ECO:0000256" key="2">
    <source>
        <dbReference type="SAM" id="Phobius"/>
    </source>
</evidence>